<dbReference type="Pfam" id="PF04309">
    <property type="entry name" value="G3P_antiterm"/>
    <property type="match status" value="1"/>
</dbReference>
<dbReference type="InterPro" id="IPR013785">
    <property type="entry name" value="Aldolase_TIM"/>
</dbReference>
<dbReference type="GO" id="GO:0001072">
    <property type="term" value="F:transcription antitermination factor activity, RNA binding"/>
    <property type="evidence" value="ECO:0007669"/>
    <property type="project" value="TreeGrafter"/>
</dbReference>
<gene>
    <name evidence="1" type="ORF">BMWSH_4702</name>
</gene>
<dbReference type="Proteomes" id="UP000001283">
    <property type="component" value="Chromosome"/>
</dbReference>
<name>A0A8D3X4F9_PRIMW</name>
<evidence type="ECO:0000313" key="1">
    <source>
        <dbReference type="EMBL" id="AEN91580.1"/>
    </source>
</evidence>
<dbReference type="EMBL" id="CP003017">
    <property type="protein sequence ID" value="AEN91580.1"/>
    <property type="molecule type" value="Genomic_DNA"/>
</dbReference>
<organism evidence="1 2">
    <name type="scientific">Priestia megaterium (strain WSH-002)</name>
    <name type="common">Bacillus megaterium</name>
    <dbReference type="NCBI Taxonomy" id="1006007"/>
    <lineage>
        <taxon>Bacteria</taxon>
        <taxon>Bacillati</taxon>
        <taxon>Bacillota</taxon>
        <taxon>Bacilli</taxon>
        <taxon>Bacillales</taxon>
        <taxon>Bacillaceae</taxon>
        <taxon>Priestia</taxon>
    </lineage>
</organism>
<reference evidence="1 2" key="1">
    <citation type="journal article" date="2011" name="J. Bacteriol.">
        <title>Complete genome sequence of the industrial strain Bacillus megaterium WSH-002.</title>
        <authorList>
            <person name="Liu L."/>
            <person name="Li Y."/>
            <person name="Zhang J."/>
            <person name="Zou W."/>
            <person name="Zhou Z."/>
            <person name="Liu J."/>
            <person name="Li X."/>
            <person name="Wang L."/>
            <person name="Chen J."/>
        </authorList>
    </citation>
    <scope>NUCLEOTIDE SEQUENCE [LARGE SCALE GENOMIC DNA]</scope>
    <source>
        <strain evidence="1 2">WSH-002</strain>
    </source>
</reference>
<dbReference type="KEGG" id="bmh:BMWSH_4702"/>
<dbReference type="PANTHER" id="PTHR35787">
    <property type="entry name" value="GLYCEROL UPTAKE OPERON ANTITERMINATOR REGULATORY PROTEIN"/>
    <property type="match status" value="1"/>
</dbReference>
<dbReference type="GO" id="GO:0006071">
    <property type="term" value="P:glycerol metabolic process"/>
    <property type="evidence" value="ECO:0007669"/>
    <property type="project" value="InterPro"/>
</dbReference>
<dbReference type="AlphaFoldDB" id="A0A8D3X4F9"/>
<sequence length="112" mass="12254">MCQEFKPAGIISTRTNVILKAKQRGIYAIQRVFLLDSTALKKSYELMKKVKPDYIELLPGIVPTLIQEVKAETGIPVLAGGLIRTAEEVHNALEAGASAVTTSNRELWSIST</sequence>
<protein>
    <submittedName>
        <fullName evidence="1">Putative transcriptional antiterminator</fullName>
    </submittedName>
</protein>
<dbReference type="PANTHER" id="PTHR35787:SF1">
    <property type="entry name" value="GLYCEROL UPTAKE OPERON ANTITERMINATOR REGULATORY PROTEIN"/>
    <property type="match status" value="1"/>
</dbReference>
<dbReference type="SUPFAM" id="SSF110391">
    <property type="entry name" value="GlpP-like"/>
    <property type="match status" value="1"/>
</dbReference>
<dbReference type="InterPro" id="IPR006699">
    <property type="entry name" value="GlpP"/>
</dbReference>
<evidence type="ECO:0000313" key="2">
    <source>
        <dbReference type="Proteomes" id="UP000001283"/>
    </source>
</evidence>
<dbReference type="Gene3D" id="3.20.20.70">
    <property type="entry name" value="Aldolase class I"/>
    <property type="match status" value="1"/>
</dbReference>
<accession>A0A8D3X4F9</accession>
<dbReference type="GO" id="GO:0045893">
    <property type="term" value="P:positive regulation of DNA-templated transcription"/>
    <property type="evidence" value="ECO:0007669"/>
    <property type="project" value="TreeGrafter"/>
</dbReference>
<proteinExistence type="predicted"/>